<dbReference type="Proteomes" id="UP000609726">
    <property type="component" value="Unassembled WGS sequence"/>
</dbReference>
<sequence>MQAIHKRKAALAALLAAAALAQQQHGHADFCAPETKATPVLSTSDFTELDRQLAAACQGTKAYRNIRSAIRAGFVPWTPSFHGHGTHWVQRPEKGSLGYAFDPGGPKGSITMPEAACGLFSSIPGHRRPA</sequence>
<gene>
    <name evidence="2" type="ORF">F2P45_30620</name>
</gene>
<reference evidence="2 3" key="1">
    <citation type="submission" date="2019-10" db="EMBL/GenBank/DDBJ databases">
        <title>Taxonomy of Antarctic Massilia spp.: description of Massilia rubra sp. nov., Massilia aquatica sp. nov., Massilia mucilaginosa sp. nov., Massilia frigida sp. nov. isolated from streams, lakes and regoliths.</title>
        <authorList>
            <person name="Holochova P."/>
            <person name="Sedlacek I."/>
            <person name="Kralova S."/>
            <person name="Maslanova I."/>
            <person name="Busse H.-J."/>
            <person name="Stankova E."/>
            <person name="Vrbovska V."/>
            <person name="Kovarovic V."/>
            <person name="Bartak M."/>
            <person name="Svec P."/>
            <person name="Pantucek R."/>
        </authorList>
    </citation>
    <scope>NUCLEOTIDE SEQUENCE [LARGE SCALE GENOMIC DNA]</scope>
    <source>
        <strain evidence="2 3">CCM 8733</strain>
    </source>
</reference>
<name>A0ABX0P382_9BURK</name>
<evidence type="ECO:0000313" key="3">
    <source>
        <dbReference type="Proteomes" id="UP000609726"/>
    </source>
</evidence>
<keyword evidence="1" id="KW-0732">Signal</keyword>
<feature type="chain" id="PRO_5045224496" evidence="1">
    <location>
        <begin position="22"/>
        <end position="130"/>
    </location>
</feature>
<comment type="caution">
    <text evidence="2">The sequence shown here is derived from an EMBL/GenBank/DDBJ whole genome shotgun (WGS) entry which is preliminary data.</text>
</comment>
<evidence type="ECO:0000256" key="1">
    <source>
        <dbReference type="SAM" id="SignalP"/>
    </source>
</evidence>
<dbReference type="RefSeq" id="WP_166882016.1">
    <property type="nucleotide sequence ID" value="NZ_WHJH01000069.1"/>
</dbReference>
<accession>A0ABX0P382</accession>
<proteinExistence type="predicted"/>
<organism evidence="2 3">
    <name type="scientific">Massilia mucilaginosa</name>
    <dbReference type="NCBI Taxonomy" id="2609282"/>
    <lineage>
        <taxon>Bacteria</taxon>
        <taxon>Pseudomonadati</taxon>
        <taxon>Pseudomonadota</taxon>
        <taxon>Betaproteobacteria</taxon>
        <taxon>Burkholderiales</taxon>
        <taxon>Oxalobacteraceae</taxon>
        <taxon>Telluria group</taxon>
        <taxon>Massilia</taxon>
    </lineage>
</organism>
<feature type="signal peptide" evidence="1">
    <location>
        <begin position="1"/>
        <end position="21"/>
    </location>
</feature>
<dbReference type="EMBL" id="WHJH01000069">
    <property type="protein sequence ID" value="NHZ93331.1"/>
    <property type="molecule type" value="Genomic_DNA"/>
</dbReference>
<keyword evidence="3" id="KW-1185">Reference proteome</keyword>
<evidence type="ECO:0000313" key="2">
    <source>
        <dbReference type="EMBL" id="NHZ93331.1"/>
    </source>
</evidence>
<protein>
    <submittedName>
        <fullName evidence="2">Uncharacterized protein</fullName>
    </submittedName>
</protein>